<feature type="chain" id="PRO_5036484972" evidence="10">
    <location>
        <begin position="19"/>
        <end position="744"/>
    </location>
</feature>
<dbReference type="PANTHER" id="PTHR30627:SF2">
    <property type="entry name" value="PEPTIDOGLYCAN D,D-TRANSPEPTIDASE MRDA"/>
    <property type="match status" value="1"/>
</dbReference>
<comment type="subcellular location">
    <subcellularLocation>
        <location evidence="2">Cell membrane</location>
    </subcellularLocation>
    <subcellularLocation>
        <location evidence="1">Membrane</location>
        <topology evidence="1">Single-pass membrane protein</topology>
    </subcellularLocation>
</comment>
<keyword evidence="5" id="KW-0133">Cell shape</keyword>
<dbReference type="Gene3D" id="3.20.20.370">
    <property type="entry name" value="Glycoside hydrolase/deacetylase"/>
    <property type="match status" value="1"/>
</dbReference>
<dbReference type="PROSITE" id="PS51677">
    <property type="entry name" value="NODB"/>
    <property type="match status" value="1"/>
</dbReference>
<comment type="caution">
    <text evidence="12">The sequence shown here is derived from an EMBL/GenBank/DDBJ whole genome shotgun (WGS) entry which is preliminary data.</text>
</comment>
<name>A0A8X6ILK7_TRICU</name>
<keyword evidence="7" id="KW-1133">Transmembrane helix</keyword>
<dbReference type="GO" id="GO:0016810">
    <property type="term" value="F:hydrolase activity, acting on carbon-nitrogen (but not peptide) bonds"/>
    <property type="evidence" value="ECO:0007669"/>
    <property type="project" value="InterPro"/>
</dbReference>
<keyword evidence="3" id="KW-1003">Cell membrane</keyword>
<evidence type="ECO:0000256" key="8">
    <source>
        <dbReference type="ARBA" id="ARBA00023136"/>
    </source>
</evidence>
<accession>A0A8X6ILK7</accession>
<sequence>MFIRIITFFLLYSSTAFCSDCNFNLPYCGLSCNLDLSYRNLSNIKKLLNNDDKFVALTFDDGPSNNRVNDIINVLESYEAKATFFVLGERINEKTSEIVKKIHESGHELGNHSWSHRKLTSLSSEEQLQELEKTNTAIKNAIKQDVKWFRPPYGCYDDNLIENTDQLNMYSILWTVDSLDWQGDKPETLVERVLSNVHNGAVILFHDHNNRSNTIEALPHIIKILKKSGYKFVTLSGIQLTISAVFSCRLYNLQIRNRQKYEALSNSNRIRVATIMPKRGKILDRNSIELAMNKISYVVLFDGSGKEVDLQTLSEVESKIAKSSEKITALYKRYYPFGSMCSHVIGYTKRQQGISEVGISGIEYTYDHILKGKSGKSEQEINSKKRVIKELSSIPQQDGQDVQLTIDINLQEKTAEVFKDHQGSAVVIDVNNGEILALYNSPSYDNNLFASRLSNETWENLNAPSLPLVNRALSYQIPPGSIFKVIVALAGLKDGIITPEEKFSCKGYMKIGERKFRCLKSKVHGYVSLNEAMALSCNTYFYNIGKKISVDSLVEMARKFGIGSGPLIGTFKEEAPGLLPDRDWRTRKLYSQWYLGDTINLVIGQGYMLTTPLQLAVLAARIATGKEVIPHIEMSNTVQNFPDIDVDYEHLSIVRKAMFDVVNSKTGTYKKGLSGIQIAGKTGTPEINSKGESHKLFIAYGPYHNPRYAISVFIEHGKAPRQDVAIANEIFQYMLETMSIKLLA</sequence>
<keyword evidence="10" id="KW-0732">Signal</keyword>
<dbReference type="GO" id="GO:0005975">
    <property type="term" value="P:carbohydrate metabolic process"/>
    <property type="evidence" value="ECO:0007669"/>
    <property type="project" value="InterPro"/>
</dbReference>
<feature type="signal peptide" evidence="10">
    <location>
        <begin position="1"/>
        <end position="18"/>
    </location>
</feature>
<dbReference type="OrthoDB" id="10267935at2759"/>
<dbReference type="SUPFAM" id="SSF56601">
    <property type="entry name" value="beta-lactamase/transpeptidase-like"/>
    <property type="match status" value="1"/>
</dbReference>
<dbReference type="GO" id="GO:0008658">
    <property type="term" value="F:penicillin binding"/>
    <property type="evidence" value="ECO:0007669"/>
    <property type="project" value="InterPro"/>
</dbReference>
<dbReference type="InterPro" id="IPR050515">
    <property type="entry name" value="Beta-lactam/transpept"/>
</dbReference>
<dbReference type="PANTHER" id="PTHR30627">
    <property type="entry name" value="PEPTIDOGLYCAN D,D-TRANSPEPTIDASE"/>
    <property type="match status" value="1"/>
</dbReference>
<gene>
    <name evidence="12" type="primary">mrdA</name>
    <name evidence="12" type="ORF">TNCT_413731</name>
</gene>
<evidence type="ECO:0000313" key="13">
    <source>
        <dbReference type="Proteomes" id="UP000887116"/>
    </source>
</evidence>
<keyword evidence="6" id="KW-0573">Peptidoglycan synthesis</keyword>
<evidence type="ECO:0000313" key="12">
    <source>
        <dbReference type="EMBL" id="GFR24499.1"/>
    </source>
</evidence>
<dbReference type="AlphaFoldDB" id="A0A8X6ILK7"/>
<keyword evidence="8" id="KW-0472">Membrane</keyword>
<dbReference type="InterPro" id="IPR011330">
    <property type="entry name" value="Glyco_hydro/deAcase_b/a-brl"/>
</dbReference>
<dbReference type="GO" id="GO:0071555">
    <property type="term" value="P:cell wall organization"/>
    <property type="evidence" value="ECO:0007669"/>
    <property type="project" value="TreeGrafter"/>
</dbReference>
<keyword evidence="4" id="KW-0812">Transmembrane</keyword>
<dbReference type="InterPro" id="IPR005311">
    <property type="entry name" value="PBP_dimer"/>
</dbReference>
<evidence type="ECO:0000256" key="3">
    <source>
        <dbReference type="ARBA" id="ARBA00022475"/>
    </source>
</evidence>
<evidence type="ECO:0000256" key="5">
    <source>
        <dbReference type="ARBA" id="ARBA00022960"/>
    </source>
</evidence>
<dbReference type="Pfam" id="PF03717">
    <property type="entry name" value="PBP_dimer"/>
    <property type="match status" value="1"/>
</dbReference>
<evidence type="ECO:0000256" key="7">
    <source>
        <dbReference type="ARBA" id="ARBA00022989"/>
    </source>
</evidence>
<dbReference type="EMBL" id="BMAO01008523">
    <property type="protein sequence ID" value="GFR24499.1"/>
    <property type="molecule type" value="Genomic_DNA"/>
</dbReference>
<dbReference type="Gene3D" id="3.90.1310.10">
    <property type="entry name" value="Penicillin-binding protein 2a (Domain 2)"/>
    <property type="match status" value="1"/>
</dbReference>
<protein>
    <submittedName>
        <fullName evidence="12">Peptidoglycan D,D-transpeptidase MrdA</fullName>
    </submittedName>
</protein>
<evidence type="ECO:0000259" key="11">
    <source>
        <dbReference type="PROSITE" id="PS51677"/>
    </source>
</evidence>
<dbReference type="InterPro" id="IPR012338">
    <property type="entry name" value="Beta-lactam/transpept-like"/>
</dbReference>
<reference evidence="12" key="1">
    <citation type="submission" date="2020-07" db="EMBL/GenBank/DDBJ databases">
        <title>Multicomponent nature underlies the extraordinary mechanical properties of spider dragline silk.</title>
        <authorList>
            <person name="Kono N."/>
            <person name="Nakamura H."/>
            <person name="Mori M."/>
            <person name="Yoshida Y."/>
            <person name="Ohtoshi R."/>
            <person name="Malay A.D."/>
            <person name="Moran D.A.P."/>
            <person name="Tomita M."/>
            <person name="Numata K."/>
            <person name="Arakawa K."/>
        </authorList>
    </citation>
    <scope>NUCLEOTIDE SEQUENCE</scope>
</reference>
<dbReference type="CDD" id="cd10917">
    <property type="entry name" value="CE4_NodB_like_6s_7s"/>
    <property type="match status" value="1"/>
</dbReference>
<dbReference type="Pfam" id="PF01522">
    <property type="entry name" value="Polysacc_deac_1"/>
    <property type="match status" value="1"/>
</dbReference>
<organism evidence="12 13">
    <name type="scientific">Trichonephila clavata</name>
    <name type="common">Joro spider</name>
    <name type="synonym">Nephila clavata</name>
    <dbReference type="NCBI Taxonomy" id="2740835"/>
    <lineage>
        <taxon>Eukaryota</taxon>
        <taxon>Metazoa</taxon>
        <taxon>Ecdysozoa</taxon>
        <taxon>Arthropoda</taxon>
        <taxon>Chelicerata</taxon>
        <taxon>Arachnida</taxon>
        <taxon>Araneae</taxon>
        <taxon>Araneomorphae</taxon>
        <taxon>Entelegynae</taxon>
        <taxon>Araneoidea</taxon>
        <taxon>Nephilidae</taxon>
        <taxon>Trichonephila</taxon>
    </lineage>
</organism>
<evidence type="ECO:0000256" key="9">
    <source>
        <dbReference type="ARBA" id="ARBA00023316"/>
    </source>
</evidence>
<dbReference type="InterPro" id="IPR036138">
    <property type="entry name" value="PBP_dimer_sf"/>
</dbReference>
<feature type="domain" description="NodB homology" evidence="11">
    <location>
        <begin position="53"/>
        <end position="233"/>
    </location>
</feature>
<evidence type="ECO:0000256" key="1">
    <source>
        <dbReference type="ARBA" id="ARBA00004167"/>
    </source>
</evidence>
<keyword evidence="9" id="KW-0961">Cell wall biogenesis/degradation</keyword>
<dbReference type="Pfam" id="PF00905">
    <property type="entry name" value="Transpeptidase"/>
    <property type="match status" value="1"/>
</dbReference>
<evidence type="ECO:0000256" key="6">
    <source>
        <dbReference type="ARBA" id="ARBA00022984"/>
    </source>
</evidence>
<dbReference type="Proteomes" id="UP000887116">
    <property type="component" value="Unassembled WGS sequence"/>
</dbReference>
<dbReference type="SUPFAM" id="SSF56519">
    <property type="entry name" value="Penicillin binding protein dimerisation domain"/>
    <property type="match status" value="1"/>
</dbReference>
<dbReference type="InterPro" id="IPR002509">
    <property type="entry name" value="NODB_dom"/>
</dbReference>
<evidence type="ECO:0000256" key="10">
    <source>
        <dbReference type="SAM" id="SignalP"/>
    </source>
</evidence>
<evidence type="ECO:0000256" key="2">
    <source>
        <dbReference type="ARBA" id="ARBA00004236"/>
    </source>
</evidence>
<proteinExistence type="predicted"/>
<dbReference type="InterPro" id="IPR001460">
    <property type="entry name" value="PCN-bd_Tpept"/>
</dbReference>
<dbReference type="GO" id="GO:0005886">
    <property type="term" value="C:plasma membrane"/>
    <property type="evidence" value="ECO:0007669"/>
    <property type="project" value="TreeGrafter"/>
</dbReference>
<keyword evidence="13" id="KW-1185">Reference proteome</keyword>
<evidence type="ECO:0000256" key="4">
    <source>
        <dbReference type="ARBA" id="ARBA00022692"/>
    </source>
</evidence>
<dbReference type="SUPFAM" id="SSF88713">
    <property type="entry name" value="Glycoside hydrolase/deacetylase"/>
    <property type="match status" value="1"/>
</dbReference>
<dbReference type="Gene3D" id="3.40.710.10">
    <property type="entry name" value="DD-peptidase/beta-lactamase superfamily"/>
    <property type="match status" value="1"/>
</dbReference>